<dbReference type="PATRIC" id="fig|1245471.3.peg.2791"/>
<keyword evidence="3" id="KW-0804">Transcription</keyword>
<dbReference type="Gene3D" id="1.10.10.10">
    <property type="entry name" value="Winged helix-like DNA-binding domain superfamily/Winged helix DNA-binding domain"/>
    <property type="match status" value="2"/>
</dbReference>
<evidence type="ECO:0000256" key="2">
    <source>
        <dbReference type="ARBA" id="ARBA00023125"/>
    </source>
</evidence>
<dbReference type="InterPro" id="IPR011991">
    <property type="entry name" value="ArsR-like_HTH"/>
</dbReference>
<dbReference type="PROSITE" id="PS50995">
    <property type="entry name" value="HTH_MARR_2"/>
    <property type="match status" value="1"/>
</dbReference>
<feature type="domain" description="HTH arsR-type" evidence="4">
    <location>
        <begin position="4"/>
        <end position="98"/>
    </location>
</feature>
<keyword evidence="1" id="KW-0805">Transcription regulation</keyword>
<evidence type="ECO:0008006" key="8">
    <source>
        <dbReference type="Google" id="ProtNLM"/>
    </source>
</evidence>
<evidence type="ECO:0000313" key="6">
    <source>
        <dbReference type="EMBL" id="BAN48487.1"/>
    </source>
</evidence>
<dbReference type="HOGENOM" id="CLU_1015135_0_0_6"/>
<dbReference type="PANTHER" id="PTHR33154:SF33">
    <property type="entry name" value="TRANSCRIPTIONAL REPRESSOR SDPR"/>
    <property type="match status" value="1"/>
</dbReference>
<dbReference type="GO" id="GO:0003677">
    <property type="term" value="F:DNA binding"/>
    <property type="evidence" value="ECO:0007669"/>
    <property type="project" value="UniProtKB-KW"/>
</dbReference>
<dbReference type="PRINTS" id="PR00778">
    <property type="entry name" value="HTHARSR"/>
</dbReference>
<evidence type="ECO:0000313" key="7">
    <source>
        <dbReference type="Proteomes" id="UP000015503"/>
    </source>
</evidence>
<keyword evidence="2" id="KW-0238">DNA-binding</keyword>
<dbReference type="InterPro" id="IPR051081">
    <property type="entry name" value="HTH_MetalResp_TranReg"/>
</dbReference>
<sequence length="274" mass="31232">MARVNEELAALNWGQFSPLADPTRRAIFTRLMEHPAAVKVLAAEMPISQPAISQHLKVLKEANLILDQRQGRYRLYSANPQALEALSLQFGQLRDYLLEDGEPQGATPGEFDSVDRAMQQWARLWPEHDPLSVGLIVRLRLVARHLERLSELTASRHHLNVVQVLLLATLDRIEPPHESTLTELSKVSFMSLPATARYLDQTEKRGLISRRPDENDARSNLIRITEKGREVLHKIMNSQRQHEHAPVYKMAGDDQLRLARMLRSLMRDLGDIQG</sequence>
<feature type="domain" description="HTH marR-type" evidence="5">
    <location>
        <begin position="132"/>
        <end position="267"/>
    </location>
</feature>
<dbReference type="eggNOG" id="COG1846">
    <property type="taxonomic scope" value="Bacteria"/>
</dbReference>
<reference evidence="6 7" key="1">
    <citation type="journal article" date="2013" name="Genome Announc.">
        <title>Complete Genome Sequence of the Carbazole Degrader Pseudomonas resinovorans Strain CA10 (NBRC 106553).</title>
        <authorList>
            <person name="Shintani M."/>
            <person name="Hosoyama A."/>
            <person name="Ohji S."/>
            <person name="Tsuchikane K."/>
            <person name="Takarada H."/>
            <person name="Yamazoe A."/>
            <person name="Fujita N."/>
            <person name="Nojiri H."/>
        </authorList>
    </citation>
    <scope>NUCLEOTIDE SEQUENCE [LARGE SCALE GENOMIC DNA]</scope>
    <source>
        <strain evidence="6 7">NBRC 106553</strain>
    </source>
</reference>
<evidence type="ECO:0000256" key="3">
    <source>
        <dbReference type="ARBA" id="ARBA00023163"/>
    </source>
</evidence>
<name>S6AF51_METRE</name>
<dbReference type="RefSeq" id="WP_016492679.1">
    <property type="nucleotide sequence ID" value="NC_021499.1"/>
</dbReference>
<dbReference type="eggNOG" id="COG0640">
    <property type="taxonomic scope" value="Bacteria"/>
</dbReference>
<dbReference type="STRING" id="1245471.PCA10_27550"/>
<dbReference type="SMART" id="SM00347">
    <property type="entry name" value="HTH_MARR"/>
    <property type="match status" value="1"/>
</dbReference>
<accession>S6AF51</accession>
<dbReference type="OrthoDB" id="32523at2"/>
<dbReference type="Pfam" id="PF12840">
    <property type="entry name" value="HTH_20"/>
    <property type="match status" value="1"/>
</dbReference>
<dbReference type="KEGG" id="pre:PCA10_27550"/>
<dbReference type="InterPro" id="IPR036388">
    <property type="entry name" value="WH-like_DNA-bd_sf"/>
</dbReference>
<dbReference type="SMART" id="SM00418">
    <property type="entry name" value="HTH_ARSR"/>
    <property type="match status" value="1"/>
</dbReference>
<dbReference type="InterPro" id="IPR000835">
    <property type="entry name" value="HTH_MarR-typ"/>
</dbReference>
<proteinExistence type="predicted"/>
<dbReference type="InterPro" id="IPR001845">
    <property type="entry name" value="HTH_ArsR_DNA-bd_dom"/>
</dbReference>
<keyword evidence="7" id="KW-1185">Reference proteome</keyword>
<dbReference type="EMBL" id="AP013068">
    <property type="protein sequence ID" value="BAN48487.1"/>
    <property type="molecule type" value="Genomic_DNA"/>
</dbReference>
<evidence type="ECO:0000259" key="5">
    <source>
        <dbReference type="PROSITE" id="PS50995"/>
    </source>
</evidence>
<dbReference type="CDD" id="cd00090">
    <property type="entry name" value="HTH_ARSR"/>
    <property type="match status" value="1"/>
</dbReference>
<dbReference type="Proteomes" id="UP000015503">
    <property type="component" value="Chromosome"/>
</dbReference>
<dbReference type="AlphaFoldDB" id="S6AF51"/>
<dbReference type="GO" id="GO:0003700">
    <property type="term" value="F:DNA-binding transcription factor activity"/>
    <property type="evidence" value="ECO:0007669"/>
    <property type="project" value="InterPro"/>
</dbReference>
<dbReference type="SUPFAM" id="SSF46785">
    <property type="entry name" value="Winged helix' DNA-binding domain"/>
    <property type="match status" value="2"/>
</dbReference>
<dbReference type="Pfam" id="PF01047">
    <property type="entry name" value="MarR"/>
    <property type="match status" value="1"/>
</dbReference>
<gene>
    <name evidence="6" type="ORF">PCA10_27550</name>
</gene>
<dbReference type="PRINTS" id="PR00598">
    <property type="entry name" value="HTHMARR"/>
</dbReference>
<organism evidence="6 7">
    <name type="scientific">Metapseudomonas resinovorans NBRC 106553</name>
    <dbReference type="NCBI Taxonomy" id="1245471"/>
    <lineage>
        <taxon>Bacteria</taxon>
        <taxon>Pseudomonadati</taxon>
        <taxon>Pseudomonadota</taxon>
        <taxon>Gammaproteobacteria</taxon>
        <taxon>Pseudomonadales</taxon>
        <taxon>Pseudomonadaceae</taxon>
        <taxon>Metapseudomonas</taxon>
    </lineage>
</organism>
<dbReference type="PROSITE" id="PS50987">
    <property type="entry name" value="HTH_ARSR_2"/>
    <property type="match status" value="1"/>
</dbReference>
<dbReference type="NCBIfam" id="NF033788">
    <property type="entry name" value="HTH_metalloreg"/>
    <property type="match status" value="1"/>
</dbReference>
<protein>
    <recommendedName>
        <fullName evidence="8">ArsR family transcriptional regulator</fullName>
    </recommendedName>
</protein>
<dbReference type="PANTHER" id="PTHR33154">
    <property type="entry name" value="TRANSCRIPTIONAL REGULATOR, ARSR FAMILY"/>
    <property type="match status" value="1"/>
</dbReference>
<dbReference type="InterPro" id="IPR036390">
    <property type="entry name" value="WH_DNA-bd_sf"/>
</dbReference>
<evidence type="ECO:0000256" key="1">
    <source>
        <dbReference type="ARBA" id="ARBA00023015"/>
    </source>
</evidence>
<evidence type="ECO:0000259" key="4">
    <source>
        <dbReference type="PROSITE" id="PS50987"/>
    </source>
</evidence>